<proteinExistence type="predicted"/>
<dbReference type="RefSeq" id="WP_377933450.1">
    <property type="nucleotide sequence ID" value="NZ_JBHUEA010000008.1"/>
</dbReference>
<keyword evidence="2" id="KW-1185">Reference proteome</keyword>
<evidence type="ECO:0000313" key="2">
    <source>
        <dbReference type="Proteomes" id="UP001597347"/>
    </source>
</evidence>
<gene>
    <name evidence="1" type="ORF">ACFSBI_07145</name>
</gene>
<dbReference type="Proteomes" id="UP001597347">
    <property type="component" value="Unassembled WGS sequence"/>
</dbReference>
<comment type="caution">
    <text evidence="1">The sequence shown here is derived from an EMBL/GenBank/DDBJ whole genome shotgun (WGS) entry which is preliminary data.</text>
</comment>
<protein>
    <recommendedName>
        <fullName evidence="3">Asp23/Gls24 family envelope stress response protein</fullName>
    </recommendedName>
</protein>
<organism evidence="1 2">
    <name type="scientific">Amnibacterium endophyticum</name>
    <dbReference type="NCBI Taxonomy" id="2109337"/>
    <lineage>
        <taxon>Bacteria</taxon>
        <taxon>Bacillati</taxon>
        <taxon>Actinomycetota</taxon>
        <taxon>Actinomycetes</taxon>
        <taxon>Micrococcales</taxon>
        <taxon>Microbacteriaceae</taxon>
        <taxon>Amnibacterium</taxon>
    </lineage>
</organism>
<dbReference type="EMBL" id="JBHUEA010000008">
    <property type="protein sequence ID" value="MFD1721322.1"/>
    <property type="molecule type" value="Genomic_DNA"/>
</dbReference>
<evidence type="ECO:0008006" key="3">
    <source>
        <dbReference type="Google" id="ProtNLM"/>
    </source>
</evidence>
<sequence>MSDLELLTGTISARLRALPGVVRLHPASRPSLSRLGTAGGVLSALVADESVTASLRGDVLEVRVDVSVADEVPATSTALAVVDAVRGVLDGVEVPATRIAVRVVSVEGPLGV</sequence>
<name>A0ABW4LDE6_9MICO</name>
<evidence type="ECO:0000313" key="1">
    <source>
        <dbReference type="EMBL" id="MFD1721322.1"/>
    </source>
</evidence>
<accession>A0ABW4LDE6</accession>
<reference evidence="2" key="1">
    <citation type="journal article" date="2019" name="Int. J. Syst. Evol. Microbiol.">
        <title>The Global Catalogue of Microorganisms (GCM) 10K type strain sequencing project: providing services to taxonomists for standard genome sequencing and annotation.</title>
        <authorList>
            <consortium name="The Broad Institute Genomics Platform"/>
            <consortium name="The Broad Institute Genome Sequencing Center for Infectious Disease"/>
            <person name="Wu L."/>
            <person name="Ma J."/>
        </authorList>
    </citation>
    <scope>NUCLEOTIDE SEQUENCE [LARGE SCALE GENOMIC DNA]</scope>
    <source>
        <strain evidence="2">CGMCC 1.12471</strain>
    </source>
</reference>